<keyword evidence="10" id="KW-0443">Lipid metabolism</keyword>
<dbReference type="Gene3D" id="1.10.3730.20">
    <property type="match status" value="2"/>
</dbReference>
<dbReference type="EMBL" id="CP063849">
    <property type="protein sequence ID" value="QOY90939.1"/>
    <property type="molecule type" value="Genomic_DNA"/>
</dbReference>
<feature type="transmembrane region" description="Helical" evidence="14">
    <location>
        <begin position="153"/>
        <end position="174"/>
    </location>
</feature>
<dbReference type="Pfam" id="PF00892">
    <property type="entry name" value="EamA"/>
    <property type="match status" value="2"/>
</dbReference>
<evidence type="ECO:0000256" key="3">
    <source>
        <dbReference type="ARBA" id="ARBA00022475"/>
    </source>
</evidence>
<dbReference type="PANTHER" id="PTHR30561">
    <property type="entry name" value="SMR FAMILY PROTON-DEPENDENT DRUG EFFLUX TRANSPORTER SUGE"/>
    <property type="match status" value="1"/>
</dbReference>
<keyword evidence="11 14" id="KW-0472">Membrane</keyword>
<feature type="transmembrane region" description="Helical" evidence="14">
    <location>
        <begin position="216"/>
        <end position="233"/>
    </location>
</feature>
<evidence type="ECO:0000256" key="7">
    <source>
        <dbReference type="ARBA" id="ARBA00022692"/>
    </source>
</evidence>
<keyword evidence="8" id="KW-0448">Lipopolysaccharide biosynthesis</keyword>
<keyword evidence="2" id="KW-0813">Transport</keyword>
<comment type="similarity">
    <text evidence="12">Belongs to the drug/metabolite transporter (DMT) superfamily. Small multidrug resistance (SMR) (TC 2.A.7.1) family. Gdx/SugE subfamily.</text>
</comment>
<dbReference type="InterPro" id="IPR000620">
    <property type="entry name" value="EamA_dom"/>
</dbReference>
<feature type="transmembrane region" description="Helical" evidence="14">
    <location>
        <begin position="105"/>
        <end position="133"/>
    </location>
</feature>
<evidence type="ECO:0000256" key="5">
    <source>
        <dbReference type="ARBA" id="ARBA00022519"/>
    </source>
</evidence>
<keyword evidence="17" id="KW-1185">Reference proteome</keyword>
<dbReference type="GO" id="GO:0009245">
    <property type="term" value="P:lipid A biosynthetic process"/>
    <property type="evidence" value="ECO:0007669"/>
    <property type="project" value="UniProtKB-KW"/>
</dbReference>
<dbReference type="PANTHER" id="PTHR30561:SF0">
    <property type="entry name" value="GUANIDINIUM EXPORTER"/>
    <property type="match status" value="1"/>
</dbReference>
<dbReference type="KEGG" id="pfer:IRI77_13620"/>
<evidence type="ECO:0000256" key="10">
    <source>
        <dbReference type="ARBA" id="ARBA00023098"/>
    </source>
</evidence>
<keyword evidence="9 14" id="KW-1133">Transmembrane helix</keyword>
<evidence type="ECO:0000256" key="4">
    <source>
        <dbReference type="ARBA" id="ARBA00022516"/>
    </source>
</evidence>
<protein>
    <recommendedName>
        <fullName evidence="13">Guanidinium exporter</fullName>
    </recommendedName>
</protein>
<evidence type="ECO:0000256" key="2">
    <source>
        <dbReference type="ARBA" id="ARBA00022448"/>
    </source>
</evidence>
<evidence type="ECO:0000256" key="12">
    <source>
        <dbReference type="ARBA" id="ARBA00038151"/>
    </source>
</evidence>
<keyword evidence="6" id="KW-0441">Lipid A biosynthesis</keyword>
<dbReference type="RefSeq" id="WP_194452596.1">
    <property type="nucleotide sequence ID" value="NZ_CP063849.1"/>
</dbReference>
<proteinExistence type="inferred from homology"/>
<name>A0A7S7SMZ5_PALFE</name>
<feature type="domain" description="EamA" evidence="15">
    <location>
        <begin position="5"/>
        <end position="136"/>
    </location>
</feature>
<evidence type="ECO:0000256" key="14">
    <source>
        <dbReference type="SAM" id="Phobius"/>
    </source>
</evidence>
<dbReference type="GO" id="GO:0009103">
    <property type="term" value="P:lipopolysaccharide biosynthetic process"/>
    <property type="evidence" value="ECO:0007669"/>
    <property type="project" value="UniProtKB-KW"/>
</dbReference>
<feature type="transmembrane region" description="Helical" evidence="14">
    <location>
        <begin position="64"/>
        <end position="85"/>
    </location>
</feature>
<gene>
    <name evidence="16" type="ORF">IRI77_13620</name>
</gene>
<dbReference type="InterPro" id="IPR000390">
    <property type="entry name" value="Small_drug/metabolite_transptr"/>
</dbReference>
<dbReference type="GO" id="GO:0005886">
    <property type="term" value="C:plasma membrane"/>
    <property type="evidence" value="ECO:0007669"/>
    <property type="project" value="UniProtKB-SubCell"/>
</dbReference>
<dbReference type="AlphaFoldDB" id="A0A7S7SMZ5"/>
<keyword evidence="4" id="KW-0444">Lipid biosynthesis</keyword>
<evidence type="ECO:0000256" key="1">
    <source>
        <dbReference type="ARBA" id="ARBA00004651"/>
    </source>
</evidence>
<accession>A0A7S7SMZ5</accession>
<sequence>MPVTALLLVLLSGLLHATWNLAAKRAAAGADFVILYSSLTCLVYAPAAVWFWPSMPATIGWRGWALVALSGMLHVVYGLVLQRGYQVADLSVVYPVARGTGPLLSSLAAVVLLGERVTLASAAGLVLVVLGILGLSRPDGHVAAVPGARRRGILYGLATGVCIALYTVVDATSVRVVRMPPLLLDYLSNATRTLILLPVVVHRGRHLVDAARRHGRAALVVAVLAPMAYILVLQAMQNAPVTRVAPAREVSMLFAVLLGAAVLGERQGRLRLLSAASIASGVVTLSLGR</sequence>
<keyword evidence="7 14" id="KW-0812">Transmembrane</keyword>
<dbReference type="Proteomes" id="UP000593892">
    <property type="component" value="Chromosome"/>
</dbReference>
<dbReference type="InterPro" id="IPR037185">
    <property type="entry name" value="EmrE-like"/>
</dbReference>
<feature type="domain" description="EamA" evidence="15">
    <location>
        <begin position="151"/>
        <end position="286"/>
    </location>
</feature>
<evidence type="ECO:0000256" key="6">
    <source>
        <dbReference type="ARBA" id="ARBA00022556"/>
    </source>
</evidence>
<keyword evidence="5" id="KW-0997">Cell inner membrane</keyword>
<reference evidence="16 17" key="1">
    <citation type="submission" date="2020-10" db="EMBL/GenBank/DDBJ databases">
        <title>Complete genome sequence of Paludibaculum fermentans P105T, a facultatively anaerobic acidobacterium capable of dissimilatory Fe(III) reduction.</title>
        <authorList>
            <person name="Dedysh S.N."/>
            <person name="Beletsky A.V."/>
            <person name="Kulichevskaya I.S."/>
            <person name="Mardanov A.V."/>
            <person name="Ravin N.V."/>
        </authorList>
    </citation>
    <scope>NUCLEOTIDE SEQUENCE [LARGE SCALE GENOMIC DNA]</scope>
    <source>
        <strain evidence="16 17">P105</strain>
    </source>
</reference>
<evidence type="ECO:0000313" key="16">
    <source>
        <dbReference type="EMBL" id="QOY90939.1"/>
    </source>
</evidence>
<evidence type="ECO:0000256" key="9">
    <source>
        <dbReference type="ARBA" id="ARBA00022989"/>
    </source>
</evidence>
<organism evidence="16 17">
    <name type="scientific">Paludibaculum fermentans</name>
    <dbReference type="NCBI Taxonomy" id="1473598"/>
    <lineage>
        <taxon>Bacteria</taxon>
        <taxon>Pseudomonadati</taxon>
        <taxon>Acidobacteriota</taxon>
        <taxon>Terriglobia</taxon>
        <taxon>Bryobacterales</taxon>
        <taxon>Bryobacteraceae</taxon>
        <taxon>Paludibaculum</taxon>
    </lineage>
</organism>
<dbReference type="GO" id="GO:0022857">
    <property type="term" value="F:transmembrane transporter activity"/>
    <property type="evidence" value="ECO:0007669"/>
    <property type="project" value="InterPro"/>
</dbReference>
<feature type="transmembrane region" description="Helical" evidence="14">
    <location>
        <begin position="33"/>
        <end position="52"/>
    </location>
</feature>
<comment type="subcellular location">
    <subcellularLocation>
        <location evidence="1">Cell membrane</location>
        <topology evidence="1">Multi-pass membrane protein</topology>
    </subcellularLocation>
</comment>
<evidence type="ECO:0000313" key="17">
    <source>
        <dbReference type="Proteomes" id="UP000593892"/>
    </source>
</evidence>
<evidence type="ECO:0000256" key="13">
    <source>
        <dbReference type="ARBA" id="ARBA00039168"/>
    </source>
</evidence>
<evidence type="ECO:0000256" key="8">
    <source>
        <dbReference type="ARBA" id="ARBA00022985"/>
    </source>
</evidence>
<dbReference type="SUPFAM" id="SSF103481">
    <property type="entry name" value="Multidrug resistance efflux transporter EmrE"/>
    <property type="match status" value="2"/>
</dbReference>
<evidence type="ECO:0000256" key="11">
    <source>
        <dbReference type="ARBA" id="ARBA00023136"/>
    </source>
</evidence>
<keyword evidence="3" id="KW-1003">Cell membrane</keyword>
<evidence type="ECO:0000259" key="15">
    <source>
        <dbReference type="Pfam" id="PF00892"/>
    </source>
</evidence>